<dbReference type="RefSeq" id="WP_345040208.1">
    <property type="nucleotide sequence ID" value="NZ_BAAAYL010000001.1"/>
</dbReference>
<gene>
    <name evidence="1" type="ORF">GCM10020367_43500</name>
</gene>
<proteinExistence type="predicted"/>
<keyword evidence="2" id="KW-1185">Reference proteome</keyword>
<evidence type="ECO:0000313" key="2">
    <source>
        <dbReference type="Proteomes" id="UP001499990"/>
    </source>
</evidence>
<dbReference type="Proteomes" id="UP001499990">
    <property type="component" value="Unassembled WGS sequence"/>
</dbReference>
<name>A0ABP6SG39_9ACTN</name>
<accession>A0ABP6SG39</accession>
<sequence length="163" mass="17994">MSESLAEIEISRIGWSDFHTLGDRSENVPGALRRLLAAGTEDEAMGAYWELENVVVVQGQLYSAALPTLSVLLAALLDDLSVDARDLVMELIYQIVAGEADEEEAARGNSDLGDRCRDSARSGLWPIYRELGTRRRESAEAVLERIETDKQRLNAYLAGLRGK</sequence>
<dbReference type="EMBL" id="BAAAYL010000001">
    <property type="protein sequence ID" value="GAA3375490.1"/>
    <property type="molecule type" value="Genomic_DNA"/>
</dbReference>
<organism evidence="1 2">
    <name type="scientific">Streptomyces sannanensis</name>
    <dbReference type="NCBI Taxonomy" id="285536"/>
    <lineage>
        <taxon>Bacteria</taxon>
        <taxon>Bacillati</taxon>
        <taxon>Actinomycetota</taxon>
        <taxon>Actinomycetes</taxon>
        <taxon>Kitasatosporales</taxon>
        <taxon>Streptomycetaceae</taxon>
        <taxon>Streptomyces</taxon>
    </lineage>
</organism>
<reference evidence="2" key="1">
    <citation type="journal article" date="2019" name="Int. J. Syst. Evol. Microbiol.">
        <title>The Global Catalogue of Microorganisms (GCM) 10K type strain sequencing project: providing services to taxonomists for standard genome sequencing and annotation.</title>
        <authorList>
            <consortium name="The Broad Institute Genomics Platform"/>
            <consortium name="The Broad Institute Genome Sequencing Center for Infectious Disease"/>
            <person name="Wu L."/>
            <person name="Ma J."/>
        </authorList>
    </citation>
    <scope>NUCLEOTIDE SEQUENCE [LARGE SCALE GENOMIC DNA]</scope>
    <source>
        <strain evidence="2">JCM 9651</strain>
    </source>
</reference>
<protein>
    <submittedName>
        <fullName evidence="1">Uncharacterized protein</fullName>
    </submittedName>
</protein>
<comment type="caution">
    <text evidence="1">The sequence shown here is derived from an EMBL/GenBank/DDBJ whole genome shotgun (WGS) entry which is preliminary data.</text>
</comment>
<evidence type="ECO:0000313" key="1">
    <source>
        <dbReference type="EMBL" id="GAA3375490.1"/>
    </source>
</evidence>